<dbReference type="AlphaFoldDB" id="A0A856QUM6"/>
<proteinExistence type="predicted"/>
<dbReference type="KEGG" id="hbh:E4T21_20125"/>
<dbReference type="CDD" id="cd04301">
    <property type="entry name" value="NAT_SF"/>
    <property type="match status" value="1"/>
</dbReference>
<dbReference type="InterPro" id="IPR053144">
    <property type="entry name" value="Acetyltransferase_Butenolide"/>
</dbReference>
<name>A0A856QUM6_9GAMM</name>
<dbReference type="Proteomes" id="UP000324285">
    <property type="component" value="Chromosome"/>
</dbReference>
<dbReference type="InterPro" id="IPR000182">
    <property type="entry name" value="GNAT_dom"/>
</dbReference>
<evidence type="ECO:0000313" key="2">
    <source>
        <dbReference type="EMBL" id="QEM83613.2"/>
    </source>
</evidence>
<keyword evidence="3" id="KW-1185">Reference proteome</keyword>
<dbReference type="Pfam" id="PF13508">
    <property type="entry name" value="Acetyltransf_7"/>
    <property type="match status" value="1"/>
</dbReference>
<dbReference type="InterPro" id="IPR016181">
    <property type="entry name" value="Acyl_CoA_acyltransferase"/>
</dbReference>
<evidence type="ECO:0000313" key="3">
    <source>
        <dbReference type="Proteomes" id="UP000324285"/>
    </source>
</evidence>
<sequence>MEWMKGGFWITTDNNCLDIKAIHDYLTKSSWAEGIDLQTVIESISHSLNFGLFDKNKKIGFARVVTDYCTFGYLCDVYILEAYQKIGLAGWLMKCCHSHPDMKRLRRIMLVTSTAPWLYEKCGYTAINRDSFVWHVIRPDIYKNMG</sequence>
<accession>A0A856QUM6</accession>
<evidence type="ECO:0000259" key="1">
    <source>
        <dbReference type="PROSITE" id="PS51186"/>
    </source>
</evidence>
<reference evidence="2" key="1">
    <citation type="submission" date="2021-02" db="EMBL/GenBank/DDBJ databases">
        <title>Strain Y2R2, a novel species of the genus Halomonas.</title>
        <authorList>
            <person name="Huang H."/>
        </authorList>
    </citation>
    <scope>NUCLEOTIDE SEQUENCE</scope>
    <source>
        <strain evidence="2">Y2R2</strain>
    </source>
</reference>
<dbReference type="Gene3D" id="3.40.630.30">
    <property type="match status" value="1"/>
</dbReference>
<dbReference type="PROSITE" id="PS51186">
    <property type="entry name" value="GNAT"/>
    <property type="match status" value="1"/>
</dbReference>
<organism evidence="2 3">
    <name type="scientific">Halomonas binhaiensis</name>
    <dbReference type="NCBI Taxonomy" id="2562282"/>
    <lineage>
        <taxon>Bacteria</taxon>
        <taxon>Pseudomonadati</taxon>
        <taxon>Pseudomonadota</taxon>
        <taxon>Gammaproteobacteria</taxon>
        <taxon>Oceanospirillales</taxon>
        <taxon>Halomonadaceae</taxon>
        <taxon>Halomonas</taxon>
    </lineage>
</organism>
<gene>
    <name evidence="2" type="ORF">E4T21_20125</name>
</gene>
<dbReference type="EMBL" id="CP038437">
    <property type="protein sequence ID" value="QEM83613.2"/>
    <property type="molecule type" value="Genomic_DNA"/>
</dbReference>
<dbReference type="SUPFAM" id="SSF55729">
    <property type="entry name" value="Acyl-CoA N-acyltransferases (Nat)"/>
    <property type="match status" value="1"/>
</dbReference>
<dbReference type="PANTHER" id="PTHR43233:SF1">
    <property type="entry name" value="FAMILY N-ACETYLTRANSFERASE, PUTATIVE (AFU_ORTHOLOGUE AFUA_6G03350)-RELATED"/>
    <property type="match status" value="1"/>
</dbReference>
<protein>
    <submittedName>
        <fullName evidence="2">GNAT family N-acetyltransferase</fullName>
    </submittedName>
</protein>
<feature type="domain" description="N-acetyltransferase" evidence="1">
    <location>
        <begin position="1"/>
        <end position="146"/>
    </location>
</feature>
<dbReference type="PANTHER" id="PTHR43233">
    <property type="entry name" value="FAMILY N-ACETYLTRANSFERASE, PUTATIVE (AFU_ORTHOLOGUE AFUA_6G03350)-RELATED"/>
    <property type="match status" value="1"/>
</dbReference>
<dbReference type="GO" id="GO:0016747">
    <property type="term" value="F:acyltransferase activity, transferring groups other than amino-acyl groups"/>
    <property type="evidence" value="ECO:0007669"/>
    <property type="project" value="InterPro"/>
</dbReference>